<dbReference type="GO" id="GO:0052717">
    <property type="term" value="F:tRNA-specific adenosine-34 deaminase activity"/>
    <property type="evidence" value="ECO:0007669"/>
    <property type="project" value="UniProtKB-EC"/>
</dbReference>
<dbReference type="PANTHER" id="PTHR11079:SF179">
    <property type="entry name" value="TRNA(ADENINE(34)) DEAMINASE, CHLOROPLASTIC"/>
    <property type="match status" value="1"/>
</dbReference>
<dbReference type="AlphaFoldDB" id="A0A1W2TJ07"/>
<dbReference type="OMA" id="GDHPENP"/>
<dbReference type="SUPFAM" id="SSF53927">
    <property type="entry name" value="Cytidine deaminase-like"/>
    <property type="match status" value="1"/>
</dbReference>
<feature type="compositionally biased region" description="Basic and acidic residues" evidence="1">
    <location>
        <begin position="53"/>
        <end position="68"/>
    </location>
</feature>
<evidence type="ECO:0000256" key="1">
    <source>
        <dbReference type="SAM" id="MobiDB-lite"/>
    </source>
</evidence>
<dbReference type="STRING" id="77044.A0A1W2TJ07"/>
<dbReference type="InterPro" id="IPR002125">
    <property type="entry name" value="CMP_dCMP_dom"/>
</dbReference>
<dbReference type="PANTHER" id="PTHR11079">
    <property type="entry name" value="CYTOSINE DEAMINASE FAMILY MEMBER"/>
    <property type="match status" value="1"/>
</dbReference>
<sequence>MPTSSETLTPADLAHLRRAIALAAEALEAGDAPFGSVLVSGGKTEGEEGEGEGEGKGEGRPLHEDRNRIHTTGDGTRHPELALARWAAAHVPSARARAAATVYTSGEHCAMCAAAHAWAGLGRVVYAASTAQLRAWMAEFRAEKGGEEEVVVVVAPLPIDAVAPGLEVVGPVPLLEADVKALHRRYAGLPPA</sequence>
<evidence type="ECO:0000259" key="2">
    <source>
        <dbReference type="PROSITE" id="PS51747"/>
    </source>
</evidence>
<dbReference type="OrthoDB" id="408702at2759"/>
<keyword evidence="4" id="KW-1185">Reference proteome</keyword>
<dbReference type="EMBL" id="DF977460">
    <property type="protein sequence ID" value="GAP88171.2"/>
    <property type="molecule type" value="Genomic_DNA"/>
</dbReference>
<dbReference type="PROSITE" id="PS51747">
    <property type="entry name" value="CYT_DCMP_DEAMINASES_2"/>
    <property type="match status" value="1"/>
</dbReference>
<proteinExistence type="predicted"/>
<dbReference type="InterPro" id="IPR058535">
    <property type="entry name" value="MafB19-deam"/>
</dbReference>
<name>A0A1W2TJ07_ROSNE</name>
<feature type="region of interest" description="Disordered" evidence="1">
    <location>
        <begin position="38"/>
        <end position="77"/>
    </location>
</feature>
<dbReference type="Pfam" id="PF14437">
    <property type="entry name" value="MafB19-deam"/>
    <property type="match status" value="1"/>
</dbReference>
<dbReference type="Proteomes" id="UP000054516">
    <property type="component" value="Unassembled WGS sequence"/>
</dbReference>
<dbReference type="InterPro" id="IPR016193">
    <property type="entry name" value="Cytidine_deaminase-like"/>
</dbReference>
<reference evidence="3" key="1">
    <citation type="submission" date="2016-03" db="EMBL/GenBank/DDBJ databases">
        <title>Draft genome sequence of Rosellinia necatrix.</title>
        <authorList>
            <person name="Kanematsu S."/>
        </authorList>
    </citation>
    <scope>NUCLEOTIDE SEQUENCE [LARGE SCALE GENOMIC DNA]</scope>
    <source>
        <strain evidence="3">W97</strain>
    </source>
</reference>
<gene>
    <name evidence="3" type="ORF">SAMD00023353_1500520</name>
</gene>
<dbReference type="Gene3D" id="3.40.140.10">
    <property type="entry name" value="Cytidine Deaminase, domain 2"/>
    <property type="match status" value="1"/>
</dbReference>
<feature type="domain" description="CMP/dCMP-type deaminase" evidence="2">
    <location>
        <begin position="10"/>
        <end position="148"/>
    </location>
</feature>
<evidence type="ECO:0000313" key="4">
    <source>
        <dbReference type="Proteomes" id="UP000054516"/>
    </source>
</evidence>
<protein>
    <submittedName>
        <fullName evidence="3">Putative cytidine deaminase</fullName>
    </submittedName>
</protein>
<dbReference type="GO" id="GO:0046872">
    <property type="term" value="F:metal ion binding"/>
    <property type="evidence" value="ECO:0007669"/>
    <property type="project" value="UniProtKB-KW"/>
</dbReference>
<organism evidence="3">
    <name type="scientific">Rosellinia necatrix</name>
    <name type="common">White root-rot fungus</name>
    <dbReference type="NCBI Taxonomy" id="77044"/>
    <lineage>
        <taxon>Eukaryota</taxon>
        <taxon>Fungi</taxon>
        <taxon>Dikarya</taxon>
        <taxon>Ascomycota</taxon>
        <taxon>Pezizomycotina</taxon>
        <taxon>Sordariomycetes</taxon>
        <taxon>Xylariomycetidae</taxon>
        <taxon>Xylariales</taxon>
        <taxon>Xylariaceae</taxon>
        <taxon>Rosellinia</taxon>
    </lineage>
</organism>
<accession>A0A1W2TJ07</accession>
<dbReference type="GO" id="GO:0002100">
    <property type="term" value="P:tRNA wobble adenosine to inosine editing"/>
    <property type="evidence" value="ECO:0007669"/>
    <property type="project" value="InterPro"/>
</dbReference>
<evidence type="ECO:0000313" key="3">
    <source>
        <dbReference type="EMBL" id="GAP88171.2"/>
    </source>
</evidence>